<protein>
    <recommendedName>
        <fullName evidence="21">Polysaccharide biosynthesis protein</fullName>
    </recommendedName>
</protein>
<evidence type="ECO:0000259" key="16">
    <source>
        <dbReference type="Pfam" id="PF02563"/>
    </source>
</evidence>
<feature type="domain" description="Polysaccharide export protein N-terminal" evidence="16">
    <location>
        <begin position="126"/>
        <end position="193"/>
    </location>
</feature>
<evidence type="ECO:0000256" key="5">
    <source>
        <dbReference type="ARBA" id="ARBA00022597"/>
    </source>
</evidence>
<dbReference type="GO" id="GO:0015159">
    <property type="term" value="F:polysaccharide transmembrane transporter activity"/>
    <property type="evidence" value="ECO:0007669"/>
    <property type="project" value="InterPro"/>
</dbReference>
<keyword evidence="20" id="KW-1185">Reference proteome</keyword>
<keyword evidence="14" id="KW-0449">Lipoprotein</keyword>
<dbReference type="GO" id="GO:0015288">
    <property type="term" value="F:porin activity"/>
    <property type="evidence" value="ECO:0007669"/>
    <property type="project" value="UniProtKB-KW"/>
</dbReference>
<dbReference type="GO" id="GO:0006811">
    <property type="term" value="P:monoatomic ion transport"/>
    <property type="evidence" value="ECO:0007669"/>
    <property type="project" value="UniProtKB-KW"/>
</dbReference>
<sequence>MKLSKLTVFFVLFSIFVLNLGVAQAVSPSPKQVEQFKRLPKAQQEALAKKYGIDLSSLGLNTEDQQSDKKDAGITIKQRQLQRNLDEEPLTEEDKFKPKKEELKPFGYELFAEANDNFLPSDTATVPSTYNVGAGDKFNISYFGKESLDMTIEVDSEGSLPLPLLSPVRVMGMTFAEVKSLVEKRVSQKIIGVEAHIAIVELKPVRVVLVGEVKYPGSYSLPALSSITHAIFASGGITEIGSLRHIQLKRSSKVNTKLDLYDLLLSGDNSQDKLLESGDVIFVPPVGKQVSISGAVLRPAIYELTESEDMGSLLVMSGGEKPGAQTSKTVIERFSGNSLKTVVKADLAKRKIPLQAGDKVYIPNSSNEFDNAITLIGAVTYPGRYAWHENSKISDVITSIRADLLPIADYSYGLLLREKGTTGMLEVHQFSPFQALQKADGFDLKLEPRDSILIFSRFEEQELEEKQLVKLAVTKDELKLNDKIALWQDYEQTQFYEFINLAAELDKQLQEGQQANDSAGKNIDDILRGQKSELDEDEYAVFSRRKLLEPLLLRLQQQASASNGLKIYNISGEVRYPGVYPLPVNSTIENAVAAAGGLKESAFTEIAEITRFVTGKGARVEHINLALSEELGKGNSSTRIQSKDSINILPKPNWQQSYKVNLVGEFKFPGTYSIKRGETLQDVIRRAGGITDYAFARGAIFTREAIRQNEQKQINELSARLRRDIASSSFQSSITSSKLSYADMDRLLGDLSKIDALGRLVINLDEVIEGQQKIELRDNDTLYIPTQQHTVSVVGEVNVATAHLYEETQTLESYLKISGGLKQRADDERIYIIKADGSVRVPKRGSWFAVANNTEIEPGDTIVVPLDSEYMDELTLWSTATQIVYQIGVAAAAISSF</sequence>
<comment type="caution">
    <text evidence="19">The sequence shown here is derived from an EMBL/GenBank/DDBJ whole genome shotgun (WGS) entry which is preliminary data.</text>
</comment>
<dbReference type="PANTHER" id="PTHR33619:SF3">
    <property type="entry name" value="POLYSACCHARIDE EXPORT PROTEIN GFCE-RELATED"/>
    <property type="match status" value="1"/>
</dbReference>
<feature type="domain" description="SLBB" evidence="18">
    <location>
        <begin position="206"/>
        <end position="283"/>
    </location>
</feature>
<comment type="subcellular location">
    <subcellularLocation>
        <location evidence="1">Cell outer membrane</location>
        <topology evidence="1">Multi-pass membrane protein</topology>
    </subcellularLocation>
</comment>
<evidence type="ECO:0000256" key="9">
    <source>
        <dbReference type="ARBA" id="ARBA00023065"/>
    </source>
</evidence>
<feature type="domain" description="Soluble ligand binding" evidence="17">
    <location>
        <begin position="290"/>
        <end position="337"/>
    </location>
</feature>
<evidence type="ECO:0000256" key="13">
    <source>
        <dbReference type="ARBA" id="ARBA00023237"/>
    </source>
</evidence>
<dbReference type="Proteomes" id="UP001152467">
    <property type="component" value="Unassembled WGS sequence"/>
</dbReference>
<keyword evidence="5" id="KW-0762">Sugar transport</keyword>
<feature type="domain" description="Soluble ligand binding" evidence="17">
    <location>
        <begin position="569"/>
        <end position="614"/>
    </location>
</feature>
<evidence type="ECO:0000313" key="20">
    <source>
        <dbReference type="Proteomes" id="UP001152467"/>
    </source>
</evidence>
<keyword evidence="11" id="KW-0472">Membrane</keyword>
<feature type="region of interest" description="Disordered" evidence="15">
    <location>
        <begin position="62"/>
        <end position="98"/>
    </location>
</feature>
<comment type="similarity">
    <text evidence="2">Belongs to the BexD/CtrA/VexA family.</text>
</comment>
<feature type="domain" description="Soluble ligand binding" evidence="17">
    <location>
        <begin position="791"/>
        <end position="840"/>
    </location>
</feature>
<organism evidence="19 20">
    <name type="scientific">Pseudoalteromonas holothuriae</name>
    <dbReference type="NCBI Taxonomy" id="2963714"/>
    <lineage>
        <taxon>Bacteria</taxon>
        <taxon>Pseudomonadati</taxon>
        <taxon>Pseudomonadota</taxon>
        <taxon>Gammaproteobacteria</taxon>
        <taxon>Alteromonadales</taxon>
        <taxon>Pseudoalteromonadaceae</taxon>
        <taxon>Pseudoalteromonas</taxon>
    </lineage>
</organism>
<feature type="domain" description="Soluble ligand binding" evidence="17">
    <location>
        <begin position="660"/>
        <end position="693"/>
    </location>
</feature>
<dbReference type="InterPro" id="IPR049712">
    <property type="entry name" value="Poly_export"/>
</dbReference>
<dbReference type="PANTHER" id="PTHR33619">
    <property type="entry name" value="POLYSACCHARIDE EXPORT PROTEIN GFCE-RELATED"/>
    <property type="match status" value="1"/>
</dbReference>
<evidence type="ECO:0000256" key="3">
    <source>
        <dbReference type="ARBA" id="ARBA00022448"/>
    </source>
</evidence>
<evidence type="ECO:0000256" key="8">
    <source>
        <dbReference type="ARBA" id="ARBA00023047"/>
    </source>
</evidence>
<keyword evidence="3" id="KW-0813">Transport</keyword>
<keyword evidence="13" id="KW-0998">Cell outer membrane</keyword>
<dbReference type="GO" id="GO:0009279">
    <property type="term" value="C:cell outer membrane"/>
    <property type="evidence" value="ECO:0007669"/>
    <property type="project" value="UniProtKB-SubCell"/>
</dbReference>
<evidence type="ECO:0000256" key="7">
    <source>
        <dbReference type="ARBA" id="ARBA00022729"/>
    </source>
</evidence>
<proteinExistence type="inferred from homology"/>
<evidence type="ECO:0000256" key="14">
    <source>
        <dbReference type="ARBA" id="ARBA00023288"/>
    </source>
</evidence>
<dbReference type="Pfam" id="PF22461">
    <property type="entry name" value="SLBB_2"/>
    <property type="match status" value="1"/>
</dbReference>
<keyword evidence="4" id="KW-1134">Transmembrane beta strand</keyword>
<keyword evidence="6" id="KW-0812">Transmembrane</keyword>
<evidence type="ECO:0000256" key="11">
    <source>
        <dbReference type="ARBA" id="ARBA00023136"/>
    </source>
</evidence>
<evidence type="ECO:0000259" key="18">
    <source>
        <dbReference type="Pfam" id="PF22461"/>
    </source>
</evidence>
<evidence type="ECO:0000256" key="1">
    <source>
        <dbReference type="ARBA" id="ARBA00004571"/>
    </source>
</evidence>
<dbReference type="InterPro" id="IPR054765">
    <property type="entry name" value="SLBB_dom"/>
</dbReference>
<dbReference type="InterPro" id="IPR003715">
    <property type="entry name" value="Poly_export_N"/>
</dbReference>
<name>A0A9W4QWV5_9GAMM</name>
<dbReference type="Pfam" id="PF10531">
    <property type="entry name" value="SLBB"/>
    <property type="match status" value="4"/>
</dbReference>
<evidence type="ECO:0000256" key="12">
    <source>
        <dbReference type="ARBA" id="ARBA00023139"/>
    </source>
</evidence>
<evidence type="ECO:0000256" key="4">
    <source>
        <dbReference type="ARBA" id="ARBA00022452"/>
    </source>
</evidence>
<evidence type="ECO:0000313" key="19">
    <source>
        <dbReference type="EMBL" id="CAH9056847.1"/>
    </source>
</evidence>
<keyword evidence="7" id="KW-0732">Signal</keyword>
<dbReference type="AlphaFoldDB" id="A0A9W4QWV5"/>
<keyword evidence="9" id="KW-0406">Ion transport</keyword>
<accession>A0A9W4QWV5</accession>
<evidence type="ECO:0000256" key="10">
    <source>
        <dbReference type="ARBA" id="ARBA00023114"/>
    </source>
</evidence>
<keyword evidence="12" id="KW-0564">Palmitate</keyword>
<dbReference type="EMBL" id="CAMAPC010000005">
    <property type="protein sequence ID" value="CAH9056847.1"/>
    <property type="molecule type" value="Genomic_DNA"/>
</dbReference>
<evidence type="ECO:0008006" key="21">
    <source>
        <dbReference type="Google" id="ProtNLM"/>
    </source>
</evidence>
<dbReference type="RefSeq" id="WP_261626270.1">
    <property type="nucleotide sequence ID" value="NZ_CAMAPC010000005.1"/>
</dbReference>
<dbReference type="Pfam" id="PF02563">
    <property type="entry name" value="Poly_export"/>
    <property type="match status" value="1"/>
</dbReference>
<keyword evidence="8" id="KW-0625">Polysaccharide transport</keyword>
<dbReference type="GO" id="GO:0046930">
    <property type="term" value="C:pore complex"/>
    <property type="evidence" value="ECO:0007669"/>
    <property type="project" value="UniProtKB-KW"/>
</dbReference>
<dbReference type="Gene3D" id="3.10.560.10">
    <property type="entry name" value="Outer membrane lipoprotein wza domain like"/>
    <property type="match status" value="5"/>
</dbReference>
<reference evidence="19" key="1">
    <citation type="submission" date="2022-07" db="EMBL/GenBank/DDBJ databases">
        <authorList>
            <person name="Criscuolo A."/>
        </authorList>
    </citation>
    <scope>NUCLEOTIDE SEQUENCE</scope>
    <source>
        <strain evidence="19">CIP111854</strain>
    </source>
</reference>
<dbReference type="InterPro" id="IPR019554">
    <property type="entry name" value="Soluble_ligand-bd"/>
</dbReference>
<keyword evidence="10" id="KW-0626">Porin</keyword>
<gene>
    <name evidence="19" type="ORF">PSECIP111854_01876</name>
</gene>
<evidence type="ECO:0000256" key="6">
    <source>
        <dbReference type="ARBA" id="ARBA00022692"/>
    </source>
</evidence>
<evidence type="ECO:0000259" key="17">
    <source>
        <dbReference type="Pfam" id="PF10531"/>
    </source>
</evidence>
<evidence type="ECO:0000256" key="2">
    <source>
        <dbReference type="ARBA" id="ARBA00009450"/>
    </source>
</evidence>
<evidence type="ECO:0000256" key="15">
    <source>
        <dbReference type="SAM" id="MobiDB-lite"/>
    </source>
</evidence>